<sequence>MPETSPPAPVAGRWHLPQPLSPGVGTYPGTLLPGGGGYPTTPSPDAGGYPGLLSPGTSGYPPRKPGTDQPGGIAERRPSPTP</sequence>
<gene>
    <name evidence="2" type="ORF">I553_0190</name>
</gene>
<reference evidence="2" key="1">
    <citation type="submission" date="2014-01" db="EMBL/GenBank/DDBJ databases">
        <authorList>
            <person name="Brown-Elliot B."/>
            <person name="Wallace R."/>
            <person name="Lenaerts A."/>
            <person name="Ordway D."/>
            <person name="DeGroote M.A."/>
            <person name="Parker T."/>
            <person name="Sizemore C."/>
            <person name="Tallon L.J."/>
            <person name="Sadzewicz L.K."/>
            <person name="Sengamalay N."/>
            <person name="Fraser C.M."/>
            <person name="Hine E."/>
            <person name="Shefchek K.A."/>
            <person name="Das S.P."/>
            <person name="Tettelin H."/>
        </authorList>
    </citation>
    <scope>NUCLEOTIDE SEQUENCE [LARGE SCALE GENOMIC DNA]</scope>
    <source>
        <strain evidence="2">4042</strain>
    </source>
</reference>
<feature type="region of interest" description="Disordered" evidence="1">
    <location>
        <begin position="1"/>
        <end position="82"/>
    </location>
</feature>
<comment type="caution">
    <text evidence="2">The sequence shown here is derived from an EMBL/GenBank/DDBJ whole genome shotgun (WGS) entry which is preliminary data.</text>
</comment>
<evidence type="ECO:0000313" key="2">
    <source>
        <dbReference type="EMBL" id="EUA06686.1"/>
    </source>
</evidence>
<accession>X7YIP6</accession>
<dbReference type="EMBL" id="JAOB01000093">
    <property type="protein sequence ID" value="EUA06686.1"/>
    <property type="molecule type" value="Genomic_DNA"/>
</dbReference>
<name>X7YIP6_MYCXE</name>
<organism evidence="2">
    <name type="scientific">Mycobacterium xenopi 4042</name>
    <dbReference type="NCBI Taxonomy" id="1299334"/>
    <lineage>
        <taxon>Bacteria</taxon>
        <taxon>Bacillati</taxon>
        <taxon>Actinomycetota</taxon>
        <taxon>Actinomycetes</taxon>
        <taxon>Mycobacteriales</taxon>
        <taxon>Mycobacteriaceae</taxon>
        <taxon>Mycobacterium</taxon>
    </lineage>
</organism>
<protein>
    <submittedName>
        <fullName evidence="2">Uncharacterized protein</fullName>
    </submittedName>
</protein>
<evidence type="ECO:0000256" key="1">
    <source>
        <dbReference type="SAM" id="MobiDB-lite"/>
    </source>
</evidence>
<dbReference type="AlphaFoldDB" id="X7YIP6"/>
<feature type="compositionally biased region" description="Low complexity" evidence="1">
    <location>
        <begin position="22"/>
        <end position="31"/>
    </location>
</feature>
<proteinExistence type="predicted"/>